<accession>A0A6C0JNE9</accession>
<sequence>MSSQTTPQAPFNQWQNFYPSSGPGPYGFGYDTQPVTMHDQIYATVSGTAERTKQQAANDIARDILRAVDHGSSNNSHITEINAAAVTAAVERNGSQGMTTTERVNSQLAAAVERNGAANMSAIERTTGEARLTTVIADAASRQAANDTARDIMKAVDRTGLEAVSSTKDAYNGLLASVERNAGEGRIQTLTSSGIVDNSLRDVRYSILSDVNRVGTDLNASNVQTFNVLNKAITDSAWEQRTAVAAGFQNISEEHLRTKFDLNKGMDAHYSSLLLEQQKLGHFMSAKADGHFASTTLELQKVKDRLATQSAMQHADAQLELQKVKEGLACQASNYNAVALLEAHKNREAIQKDLAEARYEALKSQQYLTDKMGECCCEIKEKMDVIDRDRLRDNLIVSREDNNVLKILEFGGLGGGYGRGYGYGGRGRGSRSRSPGRR</sequence>
<dbReference type="EMBL" id="MN740433">
    <property type="protein sequence ID" value="QHU06401.1"/>
    <property type="molecule type" value="Genomic_DNA"/>
</dbReference>
<organism evidence="1">
    <name type="scientific">viral metagenome</name>
    <dbReference type="NCBI Taxonomy" id="1070528"/>
    <lineage>
        <taxon>unclassified sequences</taxon>
        <taxon>metagenomes</taxon>
        <taxon>organismal metagenomes</taxon>
    </lineage>
</organism>
<dbReference type="AlphaFoldDB" id="A0A6C0JNE9"/>
<protein>
    <submittedName>
        <fullName evidence="1">Uncharacterized protein</fullName>
    </submittedName>
</protein>
<proteinExistence type="predicted"/>
<evidence type="ECO:0000313" key="1">
    <source>
        <dbReference type="EMBL" id="QHU06401.1"/>
    </source>
</evidence>
<reference evidence="1" key="1">
    <citation type="journal article" date="2020" name="Nature">
        <title>Giant virus diversity and host interactions through global metagenomics.</title>
        <authorList>
            <person name="Schulz F."/>
            <person name="Roux S."/>
            <person name="Paez-Espino D."/>
            <person name="Jungbluth S."/>
            <person name="Walsh D.A."/>
            <person name="Denef V.J."/>
            <person name="McMahon K.D."/>
            <person name="Konstantinidis K.T."/>
            <person name="Eloe-Fadrosh E.A."/>
            <person name="Kyrpides N.C."/>
            <person name="Woyke T."/>
        </authorList>
    </citation>
    <scope>NUCLEOTIDE SEQUENCE</scope>
    <source>
        <strain evidence="1">GVMAG-M-3300027747-57</strain>
    </source>
</reference>
<name>A0A6C0JNE9_9ZZZZ</name>